<evidence type="ECO:0000313" key="5">
    <source>
        <dbReference type="EMBL" id="MFC3568033.1"/>
    </source>
</evidence>
<feature type="short sequence motif" description="DGA/G" evidence="2">
    <location>
        <begin position="263"/>
        <end position="265"/>
    </location>
</feature>
<accession>A0ABV7RT14</accession>
<feature type="short sequence motif" description="GXSXG" evidence="2">
    <location>
        <begin position="78"/>
        <end position="82"/>
    </location>
</feature>
<dbReference type="SUPFAM" id="SSF52151">
    <property type="entry name" value="FabD/lysophospholipase-like"/>
    <property type="match status" value="1"/>
</dbReference>
<keyword evidence="1 2" id="KW-0443">Lipid metabolism</keyword>
<evidence type="ECO:0000259" key="4">
    <source>
        <dbReference type="PROSITE" id="PS51635"/>
    </source>
</evidence>
<dbReference type="NCBIfam" id="TIGR03607">
    <property type="entry name" value="patatin-like protein"/>
    <property type="match status" value="1"/>
</dbReference>
<keyword evidence="3" id="KW-0812">Transmembrane</keyword>
<feature type="transmembrane region" description="Helical" evidence="3">
    <location>
        <begin position="819"/>
        <end position="836"/>
    </location>
</feature>
<dbReference type="Pfam" id="PF11856">
    <property type="entry name" value="DUF3376"/>
    <property type="match status" value="2"/>
</dbReference>
<dbReference type="RefSeq" id="WP_379027564.1">
    <property type="nucleotide sequence ID" value="NZ_JBHRXE010000003.1"/>
</dbReference>
<feature type="domain" description="PNPLA" evidence="4">
    <location>
        <begin position="13"/>
        <end position="276"/>
    </location>
</feature>
<dbReference type="InterPro" id="IPR016035">
    <property type="entry name" value="Acyl_Trfase/lysoPLipase"/>
</dbReference>
<keyword evidence="6" id="KW-1185">Reference proteome</keyword>
<evidence type="ECO:0000256" key="1">
    <source>
        <dbReference type="ARBA" id="ARBA00023098"/>
    </source>
</evidence>
<organism evidence="5 6">
    <name type="scientific">Paracoccus simplex</name>
    <dbReference type="NCBI Taxonomy" id="2086346"/>
    <lineage>
        <taxon>Bacteria</taxon>
        <taxon>Pseudomonadati</taxon>
        <taxon>Pseudomonadota</taxon>
        <taxon>Alphaproteobacteria</taxon>
        <taxon>Rhodobacterales</taxon>
        <taxon>Paracoccaceae</taxon>
        <taxon>Paracoccus</taxon>
    </lineage>
</organism>
<comment type="caution">
    <text evidence="2">Lacks conserved residue(s) required for the propagation of feature annotation.</text>
</comment>
<feature type="transmembrane region" description="Helical" evidence="3">
    <location>
        <begin position="873"/>
        <end position="892"/>
    </location>
</feature>
<feature type="transmembrane region" description="Helical" evidence="3">
    <location>
        <begin position="904"/>
        <end position="929"/>
    </location>
</feature>
<dbReference type="InterPro" id="IPR002641">
    <property type="entry name" value="PNPLA_dom"/>
</dbReference>
<dbReference type="Proteomes" id="UP001595596">
    <property type="component" value="Unassembled WGS sequence"/>
</dbReference>
<feature type="active site" description="Proton acceptor" evidence="2">
    <location>
        <position position="263"/>
    </location>
</feature>
<dbReference type="PROSITE" id="PS51635">
    <property type="entry name" value="PNPLA"/>
    <property type="match status" value="1"/>
</dbReference>
<evidence type="ECO:0000256" key="3">
    <source>
        <dbReference type="SAM" id="Phobius"/>
    </source>
</evidence>
<dbReference type="Pfam" id="PF01734">
    <property type="entry name" value="Patatin"/>
    <property type="match status" value="1"/>
</dbReference>
<keyword evidence="2" id="KW-0378">Hydrolase</keyword>
<dbReference type="EMBL" id="JBHRXE010000003">
    <property type="protein sequence ID" value="MFC3568033.1"/>
    <property type="molecule type" value="Genomic_DNA"/>
</dbReference>
<sequence>MVEQATGEVRFAVVLYGGVSLAIYMNGIAQELLRMVRGSSDLPDEELAPGEMIYRRLSRELAGPRGGRKRFVIDIISGTSAGGINGVALAKALVVGSRDMAVLREAWTDKADIGLLLNDRTARAARLRPTESLLDGGHMYGVLHETIARIKGDGKPLSEMVDLFVTATDLQGVPAPIHLTGARLDEKIHKTVFHFAYDGGREGRNDFSPENDAMLAFAARCTSSFPVAFPPMRFVDMPADARRADYARFFPRGWPHEQRLFADGGYLDNRPFSHAIDLIPFRPTTLPGERKLLFIDPFPEERRPPDPVTGVAPPPPPEPVDFLQNARLAASTLPRTEVIRDDIRAITRMNARLERLGTLQARWARDQRQAAMRGQAMDEPTKPENLDLLDLADQMERGYGSSYPLYHHLRVYDTSDSLTGIVARLAGYAPDSDEALYLRQILRAWRDDHFSAYHQPGRETESAFLSRYDIGFRLRRLIHLRAEIDRRLDPGPDAPLPPDSAQMLRAARLLVENELAAVRRLATPLEADAETLLNRDEIAGLTHEIGRHYGEAMQQPTLQNRYELARQVYEKPAIRPLVDRALAQLGVDMRQAFDQGSARIREGLDLLRLPALQQVYDGFHWHDVMTYPFLEGSELQEHSQVEVFRISPADSMLNGRPAKLAGIAVGAFGGFLNRDWREHDILWGRLDGAERIIAALMPDRSPEARKTWTEALHNQILAEEYGDQAGEGRRLALLKAKLRDSGIDEDAFEETAARALGVKDAAALDLDRFRAHYSAFKPLGPRAPQIAGWSSRSMAILSRMIDDLPDDGILRILGSRAAAALRAGGGLISGFARFAMPGSYWRMLADKMLYLAMLAGLAIGLLGFWLGSGIARAGWALLAAAVALWLLLYLFGRWLRGRASLSQALRWLLGLVALALMGVGAGTVANYLLG</sequence>
<comment type="caution">
    <text evidence="5">The sequence shown here is derived from an EMBL/GenBank/DDBJ whole genome shotgun (WGS) entry which is preliminary data.</text>
</comment>
<reference evidence="6" key="1">
    <citation type="journal article" date="2019" name="Int. J. Syst. Evol. Microbiol.">
        <title>The Global Catalogue of Microorganisms (GCM) 10K type strain sequencing project: providing services to taxonomists for standard genome sequencing and annotation.</title>
        <authorList>
            <consortium name="The Broad Institute Genomics Platform"/>
            <consortium name="The Broad Institute Genome Sequencing Center for Infectious Disease"/>
            <person name="Wu L."/>
            <person name="Ma J."/>
        </authorList>
    </citation>
    <scope>NUCLEOTIDE SEQUENCE [LARGE SCALE GENOMIC DNA]</scope>
    <source>
        <strain evidence="6">VKM B-3226</strain>
    </source>
</reference>
<feature type="active site" description="Nucleophile" evidence="2">
    <location>
        <position position="80"/>
    </location>
</feature>
<dbReference type="InterPro" id="IPR019894">
    <property type="entry name" value="Patatin-related_protein"/>
</dbReference>
<evidence type="ECO:0000313" key="6">
    <source>
        <dbReference type="Proteomes" id="UP001595596"/>
    </source>
</evidence>
<evidence type="ECO:0000256" key="2">
    <source>
        <dbReference type="PROSITE-ProRule" id="PRU01161"/>
    </source>
</evidence>
<dbReference type="Gene3D" id="3.40.1090.10">
    <property type="entry name" value="Cytosolic phospholipase A2 catalytic domain"/>
    <property type="match status" value="1"/>
</dbReference>
<protein>
    <submittedName>
        <fullName evidence="5">Patatin-like protein</fullName>
    </submittedName>
</protein>
<gene>
    <name evidence="5" type="ORF">ACFOMP_01040</name>
</gene>
<keyword evidence="2" id="KW-0442">Lipid degradation</keyword>
<name>A0ABV7RT14_9RHOB</name>
<dbReference type="InterPro" id="IPR024282">
    <property type="entry name" value="DUF3376"/>
</dbReference>
<keyword evidence="3" id="KW-1133">Transmembrane helix</keyword>
<feature type="transmembrane region" description="Helical" evidence="3">
    <location>
        <begin position="848"/>
        <end position="867"/>
    </location>
</feature>
<keyword evidence="3" id="KW-0472">Membrane</keyword>
<proteinExistence type="predicted"/>